<dbReference type="HOGENOM" id="CLU_031248_4_0_5"/>
<dbReference type="Gene3D" id="3.40.50.1580">
    <property type="entry name" value="Nucleoside phosphorylase domain"/>
    <property type="match status" value="1"/>
</dbReference>
<dbReference type="GO" id="GO:0005829">
    <property type="term" value="C:cytosol"/>
    <property type="evidence" value="ECO:0007669"/>
    <property type="project" value="TreeGrafter"/>
</dbReference>
<reference evidence="2 3" key="1">
    <citation type="journal article" date="2011" name="J. Bacteriol.">
        <title>Genome sequence of the ethanol-producing Zymomonas mobilis subsp. pomaceae lectotype strain ATCC 29192.</title>
        <authorList>
            <person name="Kouvelis V.N."/>
            <person name="Davenport K.W."/>
            <person name="Brettin T.S."/>
            <person name="Bruce D."/>
            <person name="Detter C."/>
            <person name="Han C.S."/>
            <person name="Nolan M."/>
            <person name="Tapia R."/>
            <person name="Damoulaki A."/>
            <person name="Kyrpides N.C."/>
            <person name="Typas M.A."/>
            <person name="Pappas K.M."/>
        </authorList>
    </citation>
    <scope>NUCLEOTIDE SEQUENCE [LARGE SCALE GENOMIC DNA]</scope>
    <source>
        <strain evidence="3">ATCC 29192 / DSM 22645 / JCM 10191 / CCUG 17912 / NBRC 13757 / NCIMB 11200 / NRRL B-4491 / Barker I</strain>
    </source>
</reference>
<gene>
    <name evidence="2" type="ordered locus">Zymop_0392</name>
</gene>
<name>F8EV07_ZYMMT</name>
<dbReference type="STRING" id="579138.Zymop_0392"/>
<protein>
    <submittedName>
        <fullName evidence="2">Hopanoid-associated phosphorylase</fullName>
    </submittedName>
</protein>
<dbReference type="InterPro" id="IPR017831">
    <property type="entry name" value="Hopanoid-assoc_phosphoryl_HpnG"/>
</dbReference>
<dbReference type="GO" id="GO:0019284">
    <property type="term" value="P:L-methionine salvage from S-adenosylmethionine"/>
    <property type="evidence" value="ECO:0007669"/>
    <property type="project" value="TreeGrafter"/>
</dbReference>
<dbReference type="EMBL" id="CP002865">
    <property type="protein sequence ID" value="AEI37295.1"/>
    <property type="molecule type" value="Genomic_DNA"/>
</dbReference>
<dbReference type="GO" id="GO:0009116">
    <property type="term" value="P:nucleoside metabolic process"/>
    <property type="evidence" value="ECO:0007669"/>
    <property type="project" value="InterPro"/>
</dbReference>
<dbReference type="Pfam" id="PF01048">
    <property type="entry name" value="PNP_UDP_1"/>
    <property type="match status" value="1"/>
</dbReference>
<dbReference type="Proteomes" id="UP000000491">
    <property type="component" value="Chromosome"/>
</dbReference>
<proteinExistence type="predicted"/>
<evidence type="ECO:0000313" key="2">
    <source>
        <dbReference type="EMBL" id="AEI37295.1"/>
    </source>
</evidence>
<dbReference type="GO" id="GO:0008930">
    <property type="term" value="F:methylthioadenosine nucleosidase activity"/>
    <property type="evidence" value="ECO:0007669"/>
    <property type="project" value="TreeGrafter"/>
</dbReference>
<sequence length="225" mass="23876">MLSHILAVTGIDREAKAAAQCDKVLSLTSGGDALTLERSLNQIMQANTISGLVSFGLAGALDTDLKVGDWVLATAVKGGFEAECDLGWQVVIRTFLPSIKSGIFYADGTLISDMSEKKRIAADEKAIAVDMESHIVARIAEQYNCPFIILRVISDQADHTLPPAFSVAMRPDGSVDVPALLGSLLCHPTQLPAFVTAAKAATKALKQLSRVNLLFGSSIGFPDFS</sequence>
<dbReference type="KEGG" id="zmp:Zymop_0392"/>
<accession>F8EV07</accession>
<dbReference type="PANTHER" id="PTHR46832">
    <property type="entry name" value="5'-METHYLTHIOADENOSINE/S-ADENOSYLHOMOCYSTEINE NUCLEOSIDASE"/>
    <property type="match status" value="1"/>
</dbReference>
<dbReference type="eggNOG" id="COG0775">
    <property type="taxonomic scope" value="Bacteria"/>
</dbReference>
<dbReference type="RefSeq" id="WP_013933694.1">
    <property type="nucleotide sequence ID" value="NC_015709.1"/>
</dbReference>
<dbReference type="SUPFAM" id="SSF53167">
    <property type="entry name" value="Purine and uridine phosphorylases"/>
    <property type="match status" value="1"/>
</dbReference>
<feature type="domain" description="Nucleoside phosphorylase" evidence="1">
    <location>
        <begin position="97"/>
        <end position="159"/>
    </location>
</feature>
<dbReference type="InterPro" id="IPR035994">
    <property type="entry name" value="Nucleoside_phosphorylase_sf"/>
</dbReference>
<dbReference type="NCBIfam" id="TIGR03468">
    <property type="entry name" value="HpnG"/>
    <property type="match status" value="1"/>
</dbReference>
<dbReference type="GO" id="GO:0008782">
    <property type="term" value="F:adenosylhomocysteine nucleosidase activity"/>
    <property type="evidence" value="ECO:0007669"/>
    <property type="project" value="TreeGrafter"/>
</dbReference>
<dbReference type="InterPro" id="IPR000845">
    <property type="entry name" value="Nucleoside_phosphorylase_d"/>
</dbReference>
<organism evidence="2 3">
    <name type="scientific">Zymomonas mobilis subsp. pomaceae (strain ATCC 29192 / DSM 22645 / JCM 10191 / CCUG 17912 / NBRC 13757 / NCIMB 11200 / NRRL B-4491 / Barker I)</name>
    <dbReference type="NCBI Taxonomy" id="579138"/>
    <lineage>
        <taxon>Bacteria</taxon>
        <taxon>Pseudomonadati</taxon>
        <taxon>Pseudomonadota</taxon>
        <taxon>Alphaproteobacteria</taxon>
        <taxon>Sphingomonadales</taxon>
        <taxon>Zymomonadaceae</taxon>
        <taxon>Zymomonas</taxon>
    </lineage>
</organism>
<evidence type="ECO:0000313" key="3">
    <source>
        <dbReference type="Proteomes" id="UP000000491"/>
    </source>
</evidence>
<evidence type="ECO:0000259" key="1">
    <source>
        <dbReference type="Pfam" id="PF01048"/>
    </source>
</evidence>
<dbReference type="AlphaFoldDB" id="F8EV07"/>
<dbReference type="PANTHER" id="PTHR46832:SF1">
    <property type="entry name" value="5'-METHYLTHIOADENOSINE_S-ADENOSYLHOMOCYSTEINE NUCLEOSIDASE"/>
    <property type="match status" value="1"/>
</dbReference>